<dbReference type="PANTHER" id="PTHR48081:SF8">
    <property type="entry name" value="ALPHA_BETA HYDROLASE FOLD-3 DOMAIN-CONTAINING PROTEIN-RELATED"/>
    <property type="match status" value="1"/>
</dbReference>
<protein>
    <submittedName>
        <fullName evidence="3">Acetyl esterase/lipase</fullName>
    </submittedName>
</protein>
<accession>A0A1G9E960</accession>
<sequence length="255" mass="27446">MWTTSFEYPASAAPITLQVFGKGDAKSRQAALIYFHGGLFNCGSIETAYDLAHALSEYMVVVCVAYPLAPAMQFPDTIEVAYQALAWVCAHAKTIGADAKRIFVGGEQAGGNLAAVVSMLFRDRGLNCRNTLQGQILINPMLDALQTSKSLAAVADSPCRRAWADYTQVASNALHPYVSPVNSCRLGGLVPAMIISSDSNPLRDEAETYATKLLLAGVPVQVQRLQDSAFNLSNQQHPAFDTLCQLIRQFTGSSP</sequence>
<dbReference type="PANTHER" id="PTHR48081">
    <property type="entry name" value="AB HYDROLASE SUPERFAMILY PROTEIN C4A8.06C"/>
    <property type="match status" value="1"/>
</dbReference>
<dbReference type="InterPro" id="IPR050300">
    <property type="entry name" value="GDXG_lipolytic_enzyme"/>
</dbReference>
<keyword evidence="4" id="KW-1185">Reference proteome</keyword>
<dbReference type="InterPro" id="IPR013094">
    <property type="entry name" value="AB_hydrolase_3"/>
</dbReference>
<dbReference type="GO" id="GO:0016787">
    <property type="term" value="F:hydrolase activity"/>
    <property type="evidence" value="ECO:0007669"/>
    <property type="project" value="UniProtKB-KW"/>
</dbReference>
<evidence type="ECO:0000259" key="2">
    <source>
        <dbReference type="Pfam" id="PF07859"/>
    </source>
</evidence>
<gene>
    <name evidence="3" type="ORF">SAMN05192566_2238</name>
</gene>
<dbReference type="RefSeq" id="WP_091472221.1">
    <property type="nucleotide sequence ID" value="NZ_FNFX01000004.1"/>
</dbReference>
<organism evidence="3 4">
    <name type="scientific">Methylophilus rhizosphaerae</name>
    <dbReference type="NCBI Taxonomy" id="492660"/>
    <lineage>
        <taxon>Bacteria</taxon>
        <taxon>Pseudomonadati</taxon>
        <taxon>Pseudomonadota</taxon>
        <taxon>Betaproteobacteria</taxon>
        <taxon>Nitrosomonadales</taxon>
        <taxon>Methylophilaceae</taxon>
        <taxon>Methylophilus</taxon>
    </lineage>
</organism>
<dbReference type="Proteomes" id="UP000198629">
    <property type="component" value="Unassembled WGS sequence"/>
</dbReference>
<dbReference type="EMBL" id="FNFX01000004">
    <property type="protein sequence ID" value="SDK72647.1"/>
    <property type="molecule type" value="Genomic_DNA"/>
</dbReference>
<dbReference type="SUPFAM" id="SSF53474">
    <property type="entry name" value="alpha/beta-Hydrolases"/>
    <property type="match status" value="1"/>
</dbReference>
<evidence type="ECO:0000313" key="4">
    <source>
        <dbReference type="Proteomes" id="UP000198629"/>
    </source>
</evidence>
<dbReference type="Gene3D" id="3.40.50.1820">
    <property type="entry name" value="alpha/beta hydrolase"/>
    <property type="match status" value="1"/>
</dbReference>
<dbReference type="Pfam" id="PF07859">
    <property type="entry name" value="Abhydrolase_3"/>
    <property type="match status" value="1"/>
</dbReference>
<evidence type="ECO:0000256" key="1">
    <source>
        <dbReference type="ARBA" id="ARBA00022801"/>
    </source>
</evidence>
<keyword evidence="1" id="KW-0378">Hydrolase</keyword>
<name>A0A1G9E960_9PROT</name>
<evidence type="ECO:0000313" key="3">
    <source>
        <dbReference type="EMBL" id="SDK72647.1"/>
    </source>
</evidence>
<proteinExistence type="predicted"/>
<dbReference type="OrthoDB" id="9794445at2"/>
<reference evidence="4" key="1">
    <citation type="submission" date="2016-10" db="EMBL/GenBank/DDBJ databases">
        <authorList>
            <person name="Varghese N."/>
            <person name="Submissions S."/>
        </authorList>
    </citation>
    <scope>NUCLEOTIDE SEQUENCE [LARGE SCALE GENOMIC DNA]</scope>
    <source>
        <strain evidence="4">CBMB127</strain>
    </source>
</reference>
<dbReference type="STRING" id="492660.SAMN05192566_2238"/>
<dbReference type="InterPro" id="IPR029058">
    <property type="entry name" value="AB_hydrolase_fold"/>
</dbReference>
<feature type="domain" description="Alpha/beta hydrolase fold-3" evidence="2">
    <location>
        <begin position="32"/>
        <end position="227"/>
    </location>
</feature>
<dbReference type="AlphaFoldDB" id="A0A1G9E960"/>